<evidence type="ECO:0000256" key="8">
    <source>
        <dbReference type="ARBA" id="ARBA00031423"/>
    </source>
</evidence>
<evidence type="ECO:0000256" key="9">
    <source>
        <dbReference type="ARBA" id="ARBA00031501"/>
    </source>
</evidence>
<gene>
    <name evidence="11" type="primary">malQ</name>
    <name evidence="11" type="ORF">IAA72_03190</name>
</gene>
<comment type="catalytic activity">
    <reaction evidence="1 10">
        <text>Transfers a segment of a (1-&gt;4)-alpha-D-glucan to a new position in an acceptor, which may be glucose or a (1-&gt;4)-alpha-D-glucan.</text>
        <dbReference type="EC" id="2.4.1.25"/>
    </reaction>
</comment>
<reference evidence="11" key="1">
    <citation type="submission" date="2020-10" db="EMBL/GenBank/DDBJ databases">
        <authorList>
            <person name="Gilroy R."/>
        </authorList>
    </citation>
    <scope>NUCLEOTIDE SEQUENCE</scope>
    <source>
        <strain evidence="11">14700</strain>
    </source>
</reference>
<evidence type="ECO:0000256" key="5">
    <source>
        <dbReference type="ARBA" id="ARBA00022676"/>
    </source>
</evidence>
<dbReference type="InterPro" id="IPR017853">
    <property type="entry name" value="GH"/>
</dbReference>
<dbReference type="NCBIfam" id="TIGR00217">
    <property type="entry name" value="malQ"/>
    <property type="match status" value="1"/>
</dbReference>
<dbReference type="GO" id="GO:0005975">
    <property type="term" value="P:carbohydrate metabolic process"/>
    <property type="evidence" value="ECO:0007669"/>
    <property type="project" value="InterPro"/>
</dbReference>
<comment type="caution">
    <text evidence="11">The sequence shown here is derived from an EMBL/GenBank/DDBJ whole genome shotgun (WGS) entry which is preliminary data.</text>
</comment>
<dbReference type="AlphaFoldDB" id="A0A9D9IBH5"/>
<dbReference type="EMBL" id="JADIMF010000050">
    <property type="protein sequence ID" value="MBO8468774.1"/>
    <property type="molecule type" value="Genomic_DNA"/>
</dbReference>
<dbReference type="PANTHER" id="PTHR32438">
    <property type="entry name" value="4-ALPHA-GLUCANOTRANSFERASE DPE1, CHLOROPLASTIC/AMYLOPLASTIC"/>
    <property type="match status" value="1"/>
</dbReference>
<evidence type="ECO:0000256" key="2">
    <source>
        <dbReference type="ARBA" id="ARBA00005684"/>
    </source>
</evidence>
<evidence type="ECO:0000256" key="4">
    <source>
        <dbReference type="ARBA" id="ARBA00020295"/>
    </source>
</evidence>
<keyword evidence="5 10" id="KW-0328">Glycosyltransferase</keyword>
<sequence length="511" mass="59395">MNIEGKRSSGILLHFTSLPSEYGIGDLGPEAYHTADKMHKAGATLWQVLPLGPTGYGNSPYAQRSAFAANEMLISPEMLYRDGYLTKEDLLHPEFPEAKIDFRAVEEWKIPRLRKAAEKALKKEKEAIAAFRKKEAFWIEDYALFMVIYDKYKDARWHSVWTKKEGLRDRKTLAQIKKEKKDEIDIYIALQYLFQKELTALKNYMNKEGILLIGDIPIFAAADSTDTWSHLELFKTDADGHYSAVSGVPPDSFSPTGQLWGNPVYDWKRHEEDDFRWWKERIRRNLELADIIRIDHFRGFDAYFEIKAGAKTAEKGVWKKSPGRKFFSSLEKEMGRLPIIAEDLGWITPSVKKLRDDFGFPGMKITQDGFTWDKEGCLNTYDDFLPHNFTRSFVAYTGTHDNETVRGWYEKKSDAEKHMIREYLSSPDEEIVWALIKAIMMSNADTAIIPMQDILELGSEARMNTPATCNDRNWTWRMKKDAFNDYRIRRFAFLSRISGRNGMTYEEHERL</sequence>
<dbReference type="Gene3D" id="3.20.20.80">
    <property type="entry name" value="Glycosidases"/>
    <property type="match status" value="1"/>
</dbReference>
<evidence type="ECO:0000256" key="1">
    <source>
        <dbReference type="ARBA" id="ARBA00000439"/>
    </source>
</evidence>
<dbReference type="Pfam" id="PF02446">
    <property type="entry name" value="Glyco_hydro_77"/>
    <property type="match status" value="1"/>
</dbReference>
<keyword evidence="6 10" id="KW-0808">Transferase</keyword>
<evidence type="ECO:0000256" key="6">
    <source>
        <dbReference type="ARBA" id="ARBA00022679"/>
    </source>
</evidence>
<accession>A0A9D9IBH5</accession>
<organism evidence="11 12">
    <name type="scientific">Candidatus Ornithospirochaeta stercoravium</name>
    <dbReference type="NCBI Taxonomy" id="2840897"/>
    <lineage>
        <taxon>Bacteria</taxon>
        <taxon>Pseudomonadati</taxon>
        <taxon>Spirochaetota</taxon>
        <taxon>Spirochaetia</taxon>
        <taxon>Spirochaetales</taxon>
        <taxon>Spirochaetaceae</taxon>
        <taxon>Spirochaetaceae incertae sedis</taxon>
        <taxon>Candidatus Ornithospirochaeta</taxon>
    </lineage>
</organism>
<proteinExistence type="inferred from homology"/>
<dbReference type="NCBIfam" id="NF011080">
    <property type="entry name" value="PRK14508.1-3"/>
    <property type="match status" value="1"/>
</dbReference>
<dbReference type="EC" id="2.4.1.25" evidence="3 10"/>
<dbReference type="PANTHER" id="PTHR32438:SF5">
    <property type="entry name" value="4-ALPHA-GLUCANOTRANSFERASE DPE1, CHLOROPLASTIC_AMYLOPLASTIC"/>
    <property type="match status" value="1"/>
</dbReference>
<name>A0A9D9IBH5_9SPIO</name>
<dbReference type="GO" id="GO:0004134">
    <property type="term" value="F:4-alpha-glucanotransferase activity"/>
    <property type="evidence" value="ECO:0007669"/>
    <property type="project" value="UniProtKB-EC"/>
</dbReference>
<reference evidence="11" key="2">
    <citation type="journal article" date="2021" name="PeerJ">
        <title>Extensive microbial diversity within the chicken gut microbiome revealed by metagenomics and culture.</title>
        <authorList>
            <person name="Gilroy R."/>
            <person name="Ravi A."/>
            <person name="Getino M."/>
            <person name="Pursley I."/>
            <person name="Horton D.L."/>
            <person name="Alikhan N.F."/>
            <person name="Baker D."/>
            <person name="Gharbi K."/>
            <person name="Hall N."/>
            <person name="Watson M."/>
            <person name="Adriaenssens E.M."/>
            <person name="Foster-Nyarko E."/>
            <person name="Jarju S."/>
            <person name="Secka A."/>
            <person name="Antonio M."/>
            <person name="Oren A."/>
            <person name="Chaudhuri R.R."/>
            <person name="La Ragione R."/>
            <person name="Hildebrand F."/>
            <person name="Pallen M.J."/>
        </authorList>
    </citation>
    <scope>NUCLEOTIDE SEQUENCE</scope>
    <source>
        <strain evidence="11">14700</strain>
    </source>
</reference>
<dbReference type="SUPFAM" id="SSF51445">
    <property type="entry name" value="(Trans)glycosidases"/>
    <property type="match status" value="1"/>
</dbReference>
<comment type="similarity">
    <text evidence="2 10">Belongs to the disproportionating enzyme family.</text>
</comment>
<protein>
    <recommendedName>
        <fullName evidence="4 10">4-alpha-glucanotransferase</fullName>
        <ecNumber evidence="3 10">2.4.1.25</ecNumber>
    </recommendedName>
    <alternativeName>
        <fullName evidence="8 10">Amylomaltase</fullName>
    </alternativeName>
    <alternativeName>
        <fullName evidence="9 10">Disproportionating enzyme</fullName>
    </alternativeName>
</protein>
<evidence type="ECO:0000256" key="3">
    <source>
        <dbReference type="ARBA" id="ARBA00012560"/>
    </source>
</evidence>
<evidence type="ECO:0000256" key="10">
    <source>
        <dbReference type="RuleBase" id="RU361207"/>
    </source>
</evidence>
<evidence type="ECO:0000256" key="7">
    <source>
        <dbReference type="ARBA" id="ARBA00023277"/>
    </source>
</evidence>
<dbReference type="Proteomes" id="UP000810292">
    <property type="component" value="Unassembled WGS sequence"/>
</dbReference>
<evidence type="ECO:0000313" key="12">
    <source>
        <dbReference type="Proteomes" id="UP000810292"/>
    </source>
</evidence>
<evidence type="ECO:0000313" key="11">
    <source>
        <dbReference type="EMBL" id="MBO8468774.1"/>
    </source>
</evidence>
<keyword evidence="7 10" id="KW-0119">Carbohydrate metabolism</keyword>
<dbReference type="InterPro" id="IPR003385">
    <property type="entry name" value="Glyco_hydro_77"/>
</dbReference>